<dbReference type="Proteomes" id="UP000790709">
    <property type="component" value="Unassembled WGS sequence"/>
</dbReference>
<proteinExistence type="predicted"/>
<organism evidence="1 2">
    <name type="scientific">Leucogyrophana mollusca</name>
    <dbReference type="NCBI Taxonomy" id="85980"/>
    <lineage>
        <taxon>Eukaryota</taxon>
        <taxon>Fungi</taxon>
        <taxon>Dikarya</taxon>
        <taxon>Basidiomycota</taxon>
        <taxon>Agaricomycotina</taxon>
        <taxon>Agaricomycetes</taxon>
        <taxon>Agaricomycetidae</taxon>
        <taxon>Boletales</taxon>
        <taxon>Boletales incertae sedis</taxon>
        <taxon>Leucogyrophana</taxon>
    </lineage>
</organism>
<keyword evidence="2" id="KW-1185">Reference proteome</keyword>
<name>A0ACB8B5M3_9AGAM</name>
<evidence type="ECO:0000313" key="1">
    <source>
        <dbReference type="EMBL" id="KAH7921081.1"/>
    </source>
</evidence>
<dbReference type="EMBL" id="MU266543">
    <property type="protein sequence ID" value="KAH7921081.1"/>
    <property type="molecule type" value="Genomic_DNA"/>
</dbReference>
<protein>
    <submittedName>
        <fullName evidence="1">Uncharacterized protein</fullName>
    </submittedName>
</protein>
<gene>
    <name evidence="1" type="ORF">BV22DRAFT_755893</name>
</gene>
<accession>A0ACB8B5M3</accession>
<reference evidence="1" key="1">
    <citation type="journal article" date="2021" name="New Phytol.">
        <title>Evolutionary innovations through gain and loss of genes in the ectomycorrhizal Boletales.</title>
        <authorList>
            <person name="Wu G."/>
            <person name="Miyauchi S."/>
            <person name="Morin E."/>
            <person name="Kuo A."/>
            <person name="Drula E."/>
            <person name="Varga T."/>
            <person name="Kohler A."/>
            <person name="Feng B."/>
            <person name="Cao Y."/>
            <person name="Lipzen A."/>
            <person name="Daum C."/>
            <person name="Hundley H."/>
            <person name="Pangilinan J."/>
            <person name="Johnson J."/>
            <person name="Barry K."/>
            <person name="LaButti K."/>
            <person name="Ng V."/>
            <person name="Ahrendt S."/>
            <person name="Min B."/>
            <person name="Choi I.G."/>
            <person name="Park H."/>
            <person name="Plett J.M."/>
            <person name="Magnuson J."/>
            <person name="Spatafora J.W."/>
            <person name="Nagy L.G."/>
            <person name="Henrissat B."/>
            <person name="Grigoriev I.V."/>
            <person name="Yang Z.L."/>
            <person name="Xu J."/>
            <person name="Martin F.M."/>
        </authorList>
    </citation>
    <scope>NUCLEOTIDE SEQUENCE</scope>
    <source>
        <strain evidence="1">KUC20120723A-06</strain>
    </source>
</reference>
<evidence type="ECO:0000313" key="2">
    <source>
        <dbReference type="Proteomes" id="UP000790709"/>
    </source>
</evidence>
<comment type="caution">
    <text evidence="1">The sequence shown here is derived from an EMBL/GenBank/DDBJ whole genome shotgun (WGS) entry which is preliminary data.</text>
</comment>
<sequence>MSDKHLFSPYAPLSQGSCPALDQFIEFSTSRSNIRFAPLTSRVLLSEPFCPFSEFATPISQSCQRKGAPRSYAHRLRIVAVGPSGWCGSHRAMDTILQAFQLRQISRSRKLNLKLKGESARLNLMVLVLNWVQADRRRVQYLRRWNASTARCQASKKHQTT</sequence>